<dbReference type="Pfam" id="PF04849">
    <property type="entry name" value="HAP1_N"/>
    <property type="match status" value="1"/>
</dbReference>
<dbReference type="GO" id="GO:0022008">
    <property type="term" value="P:neurogenesis"/>
    <property type="evidence" value="ECO:0007669"/>
    <property type="project" value="TreeGrafter"/>
</dbReference>
<keyword evidence="3" id="KW-0496">Mitochondrion</keyword>
<gene>
    <name evidence="7" type="primary">LOC114485554</name>
</gene>
<evidence type="ECO:0000313" key="6">
    <source>
        <dbReference type="Proteomes" id="UP000248484"/>
    </source>
</evidence>
<dbReference type="Proteomes" id="UP000248484">
    <property type="component" value="Unplaced"/>
</dbReference>
<dbReference type="PANTHER" id="PTHR15751">
    <property type="entry name" value="TRAFFICKING KINESIN-BINDING PROTEIN"/>
    <property type="match status" value="1"/>
</dbReference>
<dbReference type="GO" id="GO:0048311">
    <property type="term" value="P:mitochondrion distribution"/>
    <property type="evidence" value="ECO:0007669"/>
    <property type="project" value="TreeGrafter"/>
</dbReference>
<feature type="compositionally biased region" description="Low complexity" evidence="4">
    <location>
        <begin position="62"/>
        <end position="80"/>
    </location>
</feature>
<dbReference type="GO" id="GO:0006605">
    <property type="term" value="P:protein targeting"/>
    <property type="evidence" value="ECO:0007669"/>
    <property type="project" value="TreeGrafter"/>
</dbReference>
<dbReference type="GO" id="GO:1904115">
    <property type="term" value="C:axon cytoplasm"/>
    <property type="evidence" value="ECO:0007669"/>
    <property type="project" value="GOC"/>
</dbReference>
<dbReference type="InParanoid" id="A0A455B2K3"/>
<name>A0A455B2K3_PHYMC</name>
<evidence type="ECO:0000256" key="1">
    <source>
        <dbReference type="ARBA" id="ARBA00004173"/>
    </source>
</evidence>
<dbReference type="RefSeq" id="XP_028342992.1">
    <property type="nucleotide sequence ID" value="XM_028487191.2"/>
</dbReference>
<dbReference type="GO" id="GO:0005739">
    <property type="term" value="C:mitochondrion"/>
    <property type="evidence" value="ECO:0007669"/>
    <property type="project" value="UniProtKB-SubCell"/>
</dbReference>
<feature type="domain" description="HAP1 N-terminal" evidence="5">
    <location>
        <begin position="110"/>
        <end position="182"/>
    </location>
</feature>
<evidence type="ECO:0000313" key="7">
    <source>
        <dbReference type="RefSeq" id="XP_028342992.1"/>
    </source>
</evidence>
<evidence type="ECO:0000256" key="4">
    <source>
        <dbReference type="SAM" id="MobiDB-lite"/>
    </source>
</evidence>
<reference evidence="7" key="1">
    <citation type="submission" date="2025-08" db="UniProtKB">
        <authorList>
            <consortium name="RefSeq"/>
        </authorList>
    </citation>
    <scope>IDENTIFICATION</scope>
    <source>
        <tissue evidence="7">Muscle</tissue>
    </source>
</reference>
<feature type="compositionally biased region" description="Pro residues" evidence="4">
    <location>
        <begin position="34"/>
        <end position="46"/>
    </location>
</feature>
<sequence>MRPKELGQGSAGDWPGPGDPAAVTAAPPSAANPAPEPSAEPEPAPGQVPAAGQGAGSGSAPGSGPSAGARPASKAASEAGVQRASAFSAVQGNAQSVPDNSDAPWTRFIFQGPFGPRAAGLGTGKAAGIWKTPAAYIGRRPGVSGPERAAFIRELEEALCPDLHPPVKKIIQEDVKVMLSLL</sequence>
<keyword evidence="6" id="KW-1185">Reference proteome</keyword>
<evidence type="ECO:0000256" key="2">
    <source>
        <dbReference type="ARBA" id="ARBA00023054"/>
    </source>
</evidence>
<dbReference type="GeneID" id="114485554"/>
<evidence type="ECO:0000259" key="5">
    <source>
        <dbReference type="Pfam" id="PF04849"/>
    </source>
</evidence>
<dbReference type="GO" id="GO:0005102">
    <property type="term" value="F:signaling receptor binding"/>
    <property type="evidence" value="ECO:0007669"/>
    <property type="project" value="TreeGrafter"/>
</dbReference>
<dbReference type="InterPro" id="IPR051946">
    <property type="entry name" value="Intracell_Traff-Reg"/>
</dbReference>
<dbReference type="AlphaFoldDB" id="A0A455B2K3"/>
<feature type="region of interest" description="Disordered" evidence="4">
    <location>
        <begin position="1"/>
        <end position="104"/>
    </location>
</feature>
<keyword evidence="2" id="KW-0175">Coiled coil</keyword>
<dbReference type="PANTHER" id="PTHR15751:SF14">
    <property type="entry name" value="HUNTINGTIN-ASSOCIATED PROTEIN 1"/>
    <property type="match status" value="1"/>
</dbReference>
<feature type="compositionally biased region" description="Low complexity" evidence="4">
    <location>
        <begin position="20"/>
        <end position="33"/>
    </location>
</feature>
<accession>A0A455B2K3</accession>
<dbReference type="GO" id="GO:0031410">
    <property type="term" value="C:cytoplasmic vesicle"/>
    <property type="evidence" value="ECO:0007669"/>
    <property type="project" value="TreeGrafter"/>
</dbReference>
<feature type="compositionally biased region" description="Polar residues" evidence="4">
    <location>
        <begin position="88"/>
        <end position="99"/>
    </location>
</feature>
<dbReference type="InterPro" id="IPR006933">
    <property type="entry name" value="HAP1_N"/>
</dbReference>
<dbReference type="GO" id="GO:0047496">
    <property type="term" value="P:vesicle transport along microtubule"/>
    <property type="evidence" value="ECO:0007669"/>
    <property type="project" value="TreeGrafter"/>
</dbReference>
<dbReference type="OrthoDB" id="10067624at2759"/>
<dbReference type="GO" id="GO:0098957">
    <property type="term" value="P:anterograde axonal transport of mitochondrion"/>
    <property type="evidence" value="ECO:0007669"/>
    <property type="project" value="TreeGrafter"/>
</dbReference>
<proteinExistence type="predicted"/>
<dbReference type="GO" id="GO:0017022">
    <property type="term" value="F:myosin binding"/>
    <property type="evidence" value="ECO:0007669"/>
    <property type="project" value="TreeGrafter"/>
</dbReference>
<dbReference type="GO" id="GO:0030425">
    <property type="term" value="C:dendrite"/>
    <property type="evidence" value="ECO:0007669"/>
    <property type="project" value="TreeGrafter"/>
</dbReference>
<dbReference type="KEGG" id="pcad:114485554"/>
<dbReference type="GO" id="GO:0048011">
    <property type="term" value="P:neurotrophin TRK receptor signaling pathway"/>
    <property type="evidence" value="ECO:0007669"/>
    <property type="project" value="TreeGrafter"/>
</dbReference>
<organism evidence="6 7">
    <name type="scientific">Physeter macrocephalus</name>
    <name type="common">Sperm whale</name>
    <name type="synonym">Physeter catodon</name>
    <dbReference type="NCBI Taxonomy" id="9755"/>
    <lineage>
        <taxon>Eukaryota</taxon>
        <taxon>Metazoa</taxon>
        <taxon>Chordata</taxon>
        <taxon>Craniata</taxon>
        <taxon>Vertebrata</taxon>
        <taxon>Euteleostomi</taxon>
        <taxon>Mammalia</taxon>
        <taxon>Eutheria</taxon>
        <taxon>Laurasiatheria</taxon>
        <taxon>Artiodactyla</taxon>
        <taxon>Whippomorpha</taxon>
        <taxon>Cetacea</taxon>
        <taxon>Odontoceti</taxon>
        <taxon>Physeteridae</taxon>
        <taxon>Physeter</taxon>
    </lineage>
</organism>
<evidence type="ECO:0000256" key="3">
    <source>
        <dbReference type="ARBA" id="ARBA00023128"/>
    </source>
</evidence>
<protein>
    <submittedName>
        <fullName evidence="7">Huntingtin-associated protein 1-like</fullName>
    </submittedName>
</protein>
<comment type="subcellular location">
    <subcellularLocation>
        <location evidence="1">Mitochondrion</location>
    </subcellularLocation>
</comment>
<feature type="non-terminal residue" evidence="7">
    <location>
        <position position="182"/>
    </location>
</feature>